<evidence type="ECO:0000313" key="2">
    <source>
        <dbReference type="Proteomes" id="UP000629468"/>
    </source>
</evidence>
<proteinExistence type="predicted"/>
<sequence length="72" mass="8391">MTQVTEPFDFILDGVCYLSFMPELVLRRQYYVNHQEKPPKVIEKGIRVHHYLTAMGLQPIARPNKSPYISGQ</sequence>
<evidence type="ECO:0000313" key="1">
    <source>
        <dbReference type="EMBL" id="KAF7771834.1"/>
    </source>
</evidence>
<dbReference type="Proteomes" id="UP000629468">
    <property type="component" value="Unassembled WGS sequence"/>
</dbReference>
<accession>A0A8H7F1A9</accession>
<gene>
    <name evidence="1" type="ORF">Agabi119p4_6145</name>
</gene>
<organism evidence="1 2">
    <name type="scientific">Agaricus bisporus var. burnettii</name>
    <dbReference type="NCBI Taxonomy" id="192524"/>
    <lineage>
        <taxon>Eukaryota</taxon>
        <taxon>Fungi</taxon>
        <taxon>Dikarya</taxon>
        <taxon>Basidiomycota</taxon>
        <taxon>Agaricomycotina</taxon>
        <taxon>Agaricomycetes</taxon>
        <taxon>Agaricomycetidae</taxon>
        <taxon>Agaricales</taxon>
        <taxon>Agaricineae</taxon>
        <taxon>Agaricaceae</taxon>
        <taxon>Agaricus</taxon>
    </lineage>
</organism>
<comment type="caution">
    <text evidence="1">The sequence shown here is derived from an EMBL/GenBank/DDBJ whole genome shotgun (WGS) entry which is preliminary data.</text>
</comment>
<dbReference type="EMBL" id="JABXXO010000008">
    <property type="protein sequence ID" value="KAF7771834.1"/>
    <property type="molecule type" value="Genomic_DNA"/>
</dbReference>
<protein>
    <submittedName>
        <fullName evidence="1">Uncharacterized protein</fullName>
    </submittedName>
</protein>
<reference evidence="1 2" key="1">
    <citation type="journal article" name="Sci. Rep.">
        <title>Telomere-to-telomere assembled and centromere annotated genomes of the two main subspecies of the button mushroom Agaricus bisporus reveal especially polymorphic chromosome ends.</title>
        <authorList>
            <person name="Sonnenberg A.S.M."/>
            <person name="Sedaghat-Telgerd N."/>
            <person name="Lavrijssen B."/>
            <person name="Ohm R.A."/>
            <person name="Hendrickx P.M."/>
            <person name="Scholtmeijer K."/>
            <person name="Baars J.J.P."/>
            <person name="van Peer A."/>
        </authorList>
    </citation>
    <scope>NUCLEOTIDE SEQUENCE [LARGE SCALE GENOMIC DNA]</scope>
    <source>
        <strain evidence="1 2">H119_p4</strain>
    </source>
</reference>
<dbReference type="AlphaFoldDB" id="A0A8H7F1A9"/>
<name>A0A8H7F1A9_AGABI</name>